<keyword evidence="4" id="KW-1185">Reference proteome</keyword>
<keyword evidence="1" id="KW-0732">Signal</keyword>
<dbReference type="RefSeq" id="WP_067136360.1">
    <property type="nucleotide sequence ID" value="NZ_JBFACD010000033.1"/>
</dbReference>
<dbReference type="SUPFAM" id="SSF51110">
    <property type="entry name" value="alpha-D-mannose-specific plant lectins"/>
    <property type="match status" value="1"/>
</dbReference>
<proteinExistence type="predicted"/>
<protein>
    <recommendedName>
        <fullName evidence="2">Bulb-type lectin domain-containing protein</fullName>
    </recommendedName>
</protein>
<dbReference type="OrthoDB" id="516973at2"/>
<sequence length="196" mass="21073">MRLHHKLAATVAAAGALLGFGVATGAGVATASATSFVCAHLSSDPGGDACPHQTTLGIDHAYTTNQSLWTRDEKITVQNDGNLVQYCLNSGWSSGLNKWVSAGTPVWATGTNKWNAVGGKLVFWHDGNLAHYGDWQQLNGSVVEGNDWQSASWSPNAWAILQADGNLVIWSNGRAVWANNTYHFCPGTEHYWNGYQ</sequence>
<reference evidence="3 4" key="1">
    <citation type="submission" date="2015-10" db="EMBL/GenBank/DDBJ databases">
        <title>Draft genome sequence of Streptomyces yokosukanensis DSM 40224, type strain for the species Streptomyces yokosukanensis.</title>
        <authorList>
            <person name="Ruckert C."/>
            <person name="Winkler A."/>
            <person name="Kalinowski J."/>
            <person name="Kampfer P."/>
            <person name="Glaeser S."/>
        </authorList>
    </citation>
    <scope>NUCLEOTIDE SEQUENCE [LARGE SCALE GENOMIC DNA]</scope>
    <source>
        <strain evidence="3 4">DSM 40224</strain>
    </source>
</reference>
<dbReference type="STRING" id="67386.AQI95_41575"/>
<dbReference type="EMBL" id="LMWN01000081">
    <property type="protein sequence ID" value="KUM97822.1"/>
    <property type="molecule type" value="Genomic_DNA"/>
</dbReference>
<comment type="caution">
    <text evidence="3">The sequence shown here is derived from an EMBL/GenBank/DDBJ whole genome shotgun (WGS) entry which is preliminary data.</text>
</comment>
<evidence type="ECO:0000313" key="4">
    <source>
        <dbReference type="Proteomes" id="UP000053127"/>
    </source>
</evidence>
<dbReference type="Proteomes" id="UP000053127">
    <property type="component" value="Unassembled WGS sequence"/>
</dbReference>
<feature type="signal peptide" evidence="1">
    <location>
        <begin position="1"/>
        <end position="25"/>
    </location>
</feature>
<accession>A0A117PY01</accession>
<evidence type="ECO:0000313" key="3">
    <source>
        <dbReference type="EMBL" id="KUM97822.1"/>
    </source>
</evidence>
<evidence type="ECO:0000259" key="2">
    <source>
        <dbReference type="PROSITE" id="PS50927"/>
    </source>
</evidence>
<name>A0A117PY01_9ACTN</name>
<dbReference type="InterPro" id="IPR036426">
    <property type="entry name" value="Bulb-type_lectin_dom_sf"/>
</dbReference>
<feature type="chain" id="PRO_5038631067" description="Bulb-type lectin domain-containing protein" evidence="1">
    <location>
        <begin position="26"/>
        <end position="196"/>
    </location>
</feature>
<evidence type="ECO:0000256" key="1">
    <source>
        <dbReference type="SAM" id="SignalP"/>
    </source>
</evidence>
<gene>
    <name evidence="3" type="ORF">AQI95_41575</name>
</gene>
<organism evidence="3 4">
    <name type="scientific">Streptomyces yokosukanensis</name>
    <dbReference type="NCBI Taxonomy" id="67386"/>
    <lineage>
        <taxon>Bacteria</taxon>
        <taxon>Bacillati</taxon>
        <taxon>Actinomycetota</taxon>
        <taxon>Actinomycetes</taxon>
        <taxon>Kitasatosporales</taxon>
        <taxon>Streptomycetaceae</taxon>
        <taxon>Streptomyces</taxon>
    </lineage>
</organism>
<feature type="domain" description="Bulb-type lectin" evidence="2">
    <location>
        <begin position="53"/>
        <end position="182"/>
    </location>
</feature>
<dbReference type="InterPro" id="IPR001480">
    <property type="entry name" value="Bulb-type_lectin_dom"/>
</dbReference>
<dbReference type="PROSITE" id="PS50927">
    <property type="entry name" value="BULB_LECTIN"/>
    <property type="match status" value="1"/>
</dbReference>
<dbReference type="Gene3D" id="2.90.10.10">
    <property type="entry name" value="Bulb-type lectin domain"/>
    <property type="match status" value="2"/>
</dbReference>
<dbReference type="AlphaFoldDB" id="A0A117PY01"/>